<dbReference type="EMBL" id="JAGSND010000002">
    <property type="protein sequence ID" value="MBR0597099.1"/>
    <property type="molecule type" value="Genomic_DNA"/>
</dbReference>
<reference evidence="5" key="1">
    <citation type="submission" date="2021-04" db="EMBL/GenBank/DDBJ databases">
        <title>Sinoanaerobacter chloroacetimidivorans sp. nov., an obligate anaerobic bacterium isolated from anaerobic sludge.</title>
        <authorList>
            <person name="Bao Y."/>
        </authorList>
    </citation>
    <scope>NUCLEOTIDE SEQUENCE</scope>
    <source>
        <strain evidence="5">BAD-6</strain>
    </source>
</reference>
<dbReference type="InterPro" id="IPR036291">
    <property type="entry name" value="NAD(P)-bd_dom_sf"/>
</dbReference>
<dbReference type="GO" id="GO:0050112">
    <property type="term" value="F:inositol 2-dehydrogenase (NAD+) activity"/>
    <property type="evidence" value="ECO:0007669"/>
    <property type="project" value="UniProtKB-EC"/>
</dbReference>
<dbReference type="InterPro" id="IPR000683">
    <property type="entry name" value="Gfo/Idh/MocA-like_OxRdtase_N"/>
</dbReference>
<keyword evidence="2 5" id="KW-0560">Oxidoreductase</keyword>
<dbReference type="Pfam" id="PF22725">
    <property type="entry name" value="GFO_IDH_MocA_C3"/>
    <property type="match status" value="1"/>
</dbReference>
<dbReference type="SUPFAM" id="SSF55347">
    <property type="entry name" value="Glyceraldehyde-3-phosphate dehydrogenase-like, C-terminal domain"/>
    <property type="match status" value="1"/>
</dbReference>
<protein>
    <submittedName>
        <fullName evidence="5">Inositol 2-dehydrogenase</fullName>
        <ecNumber evidence="5">1.1.1.18</ecNumber>
    </submittedName>
</protein>
<keyword evidence="6" id="KW-1185">Reference proteome</keyword>
<name>A0A8J8B0E6_9FIRM</name>
<accession>A0A8J8B0E6</accession>
<organism evidence="5 6">
    <name type="scientific">Sinanaerobacter chloroacetimidivorans</name>
    <dbReference type="NCBI Taxonomy" id="2818044"/>
    <lineage>
        <taxon>Bacteria</taxon>
        <taxon>Bacillati</taxon>
        <taxon>Bacillota</taxon>
        <taxon>Clostridia</taxon>
        <taxon>Peptostreptococcales</taxon>
        <taxon>Anaerovoracaceae</taxon>
        <taxon>Sinanaerobacter</taxon>
    </lineage>
</organism>
<dbReference type="EC" id="1.1.1.18" evidence="5"/>
<dbReference type="Gene3D" id="3.40.50.720">
    <property type="entry name" value="NAD(P)-binding Rossmann-like Domain"/>
    <property type="match status" value="1"/>
</dbReference>
<proteinExistence type="inferred from homology"/>
<dbReference type="Gene3D" id="3.30.360.10">
    <property type="entry name" value="Dihydrodipicolinate Reductase, domain 2"/>
    <property type="match status" value="1"/>
</dbReference>
<dbReference type="InterPro" id="IPR030827">
    <property type="entry name" value="Myo_inos_IolG"/>
</dbReference>
<evidence type="ECO:0000256" key="2">
    <source>
        <dbReference type="ARBA" id="ARBA00023002"/>
    </source>
</evidence>
<dbReference type="PANTHER" id="PTHR42840:SF3">
    <property type="entry name" value="BINDING ROSSMANN FOLD OXIDOREDUCTASE, PUTATIVE (AFU_ORTHOLOGUE AFUA_2G10240)-RELATED"/>
    <property type="match status" value="1"/>
</dbReference>
<feature type="domain" description="Gfo/Idh/MocA-like oxidoreductase N-terminal" evidence="3">
    <location>
        <begin position="5"/>
        <end position="126"/>
    </location>
</feature>
<dbReference type="GO" id="GO:0000166">
    <property type="term" value="F:nucleotide binding"/>
    <property type="evidence" value="ECO:0007669"/>
    <property type="project" value="InterPro"/>
</dbReference>
<dbReference type="RefSeq" id="WP_227017230.1">
    <property type="nucleotide sequence ID" value="NZ_JAGSND010000002.1"/>
</dbReference>
<dbReference type="Pfam" id="PF01408">
    <property type="entry name" value="GFO_IDH_MocA"/>
    <property type="match status" value="1"/>
</dbReference>
<dbReference type="AlphaFoldDB" id="A0A8J8B0E6"/>
<gene>
    <name evidence="5" type="primary">iolG</name>
    <name evidence="5" type="ORF">KCX82_04380</name>
</gene>
<evidence type="ECO:0000313" key="6">
    <source>
        <dbReference type="Proteomes" id="UP000675664"/>
    </source>
</evidence>
<evidence type="ECO:0000313" key="5">
    <source>
        <dbReference type="EMBL" id="MBR0597099.1"/>
    </source>
</evidence>
<reference evidence="5" key="2">
    <citation type="submission" date="2021-04" db="EMBL/GenBank/DDBJ databases">
        <authorList>
            <person name="Liu J."/>
        </authorList>
    </citation>
    <scope>NUCLEOTIDE SEQUENCE</scope>
    <source>
        <strain evidence="5">BAD-6</strain>
    </source>
</reference>
<comment type="similarity">
    <text evidence="1">Belongs to the Gfo/Idh/MocA family.</text>
</comment>
<dbReference type="SUPFAM" id="SSF51735">
    <property type="entry name" value="NAD(P)-binding Rossmann-fold domains"/>
    <property type="match status" value="1"/>
</dbReference>
<evidence type="ECO:0000259" key="4">
    <source>
        <dbReference type="Pfam" id="PF22725"/>
    </source>
</evidence>
<dbReference type="Proteomes" id="UP000675664">
    <property type="component" value="Unassembled WGS sequence"/>
</dbReference>
<sequence>MERELKIGMIGAGRIGRLHGNNLAHSVPGARLVSVADVHLTEDMKSWASELGVKNITSEPLNVINDKEIDAVFICSSTESHAELIMEAAKGSKHIFCEKPIHTDIAVIETALDEVIKAGVKLQVGFVRRFDHNHKKVRDTVASGRLGKPHIVKVTSRDPEPQSIEYVATSGGIFMDMTIHDFDMVRYLSGSEVTEVCAYGCIMIDSRIEKYGDVDTAIVILKFENGAIGVIENSRAARYGYDQRTEVHCDKGCIQVGNDLIDASMISTAEGVTCEKPTWFFLERYNNAFIAEARAFVDAVLHDSEPLVTGRDGLMPVYIAKAAEKSLKEGRSVKLSEVMA</sequence>
<dbReference type="PANTHER" id="PTHR42840">
    <property type="entry name" value="NAD(P)-BINDING ROSSMANN-FOLD SUPERFAMILY PROTEIN-RELATED"/>
    <property type="match status" value="1"/>
</dbReference>
<dbReference type="NCBIfam" id="TIGR04380">
    <property type="entry name" value="myo_inos_iolG"/>
    <property type="match status" value="1"/>
</dbReference>
<evidence type="ECO:0000259" key="3">
    <source>
        <dbReference type="Pfam" id="PF01408"/>
    </source>
</evidence>
<dbReference type="InterPro" id="IPR055170">
    <property type="entry name" value="GFO_IDH_MocA-like_dom"/>
</dbReference>
<comment type="caution">
    <text evidence="5">The sequence shown here is derived from an EMBL/GenBank/DDBJ whole genome shotgun (WGS) entry which is preliminary data.</text>
</comment>
<feature type="domain" description="GFO/IDH/MocA-like oxidoreductase" evidence="4">
    <location>
        <begin position="135"/>
        <end position="254"/>
    </location>
</feature>
<evidence type="ECO:0000256" key="1">
    <source>
        <dbReference type="ARBA" id="ARBA00010928"/>
    </source>
</evidence>